<protein>
    <submittedName>
        <fullName evidence="2">Uncharacterized protein</fullName>
    </submittedName>
</protein>
<name>A0AAW3JUT3_9FIRM</name>
<evidence type="ECO:0000256" key="1">
    <source>
        <dbReference type="SAM" id="Phobius"/>
    </source>
</evidence>
<organism evidence="2 3">
    <name type="scientific">Butyribacter intestini</name>
    <dbReference type="NCBI Taxonomy" id="1703332"/>
    <lineage>
        <taxon>Bacteria</taxon>
        <taxon>Bacillati</taxon>
        <taxon>Bacillota</taxon>
        <taxon>Clostridia</taxon>
        <taxon>Lachnospirales</taxon>
        <taxon>Lachnospiraceae</taxon>
        <taxon>Butyribacter</taxon>
    </lineage>
</organism>
<evidence type="ECO:0000313" key="2">
    <source>
        <dbReference type="EMBL" id="KQC85803.1"/>
    </source>
</evidence>
<proteinExistence type="predicted"/>
<keyword evidence="1" id="KW-0812">Transmembrane</keyword>
<dbReference type="EMBL" id="LLKB01000001">
    <property type="protein sequence ID" value="KQC85803.1"/>
    <property type="molecule type" value="Genomic_DNA"/>
</dbReference>
<accession>A0AAW3JUT3</accession>
<evidence type="ECO:0000313" key="3">
    <source>
        <dbReference type="Proteomes" id="UP000050833"/>
    </source>
</evidence>
<comment type="caution">
    <text evidence="2">The sequence shown here is derived from an EMBL/GenBank/DDBJ whole genome shotgun (WGS) entry which is preliminary data.</text>
</comment>
<sequence>MITARQIKKIVKQAYPFNKYPFAERRKLRRLLTDEILSYLEEHPDTTFDDLKMLFINEELAFLSDTPKFQINLKILFLISIIIVLICIIVIFIANQLHPPIYYYRIK</sequence>
<keyword evidence="3" id="KW-1185">Reference proteome</keyword>
<dbReference type="AlphaFoldDB" id="A0AAW3JUT3"/>
<reference evidence="2 3" key="1">
    <citation type="submission" date="2015-10" db="EMBL/GenBank/DDBJ databases">
        <title>Butyribacter intestini gen. nov., sp. nov., a butyric acid-producing bacterium of the family Lachnospiraceae isolated from the human faeces.</title>
        <authorList>
            <person name="Zou Y."/>
            <person name="Xue W."/>
            <person name="Luo G."/>
            <person name="Lv M."/>
        </authorList>
    </citation>
    <scope>NUCLEOTIDE SEQUENCE [LARGE SCALE GENOMIC DNA]</scope>
    <source>
        <strain evidence="2 3">TF01-11</strain>
    </source>
</reference>
<dbReference type="RefSeq" id="WP_055940719.1">
    <property type="nucleotide sequence ID" value="NZ_JAQDCV010000006.1"/>
</dbReference>
<dbReference type="Proteomes" id="UP000050833">
    <property type="component" value="Unassembled WGS sequence"/>
</dbReference>
<gene>
    <name evidence="2" type="ORF">APZ18_00935</name>
</gene>
<keyword evidence="1" id="KW-1133">Transmembrane helix</keyword>
<keyword evidence="1" id="KW-0472">Membrane</keyword>
<feature type="transmembrane region" description="Helical" evidence="1">
    <location>
        <begin position="75"/>
        <end position="94"/>
    </location>
</feature>